<reference evidence="1 2" key="1">
    <citation type="submission" date="2014-03" db="EMBL/GenBank/DDBJ databases">
        <title>complete genome sequence of Flavobacteriaceae bacterium JBKA-6.</title>
        <authorList>
            <person name="Takano T."/>
            <person name="Nakamura Y."/>
            <person name="Takuma S."/>
            <person name="Yasuike M."/>
            <person name="Matsuyama T."/>
            <person name="Sakai T."/>
            <person name="Fujiwara A."/>
            <person name="Kimoto K."/>
            <person name="Fukuda Y."/>
            <person name="Kondo H."/>
            <person name="Hirono I."/>
            <person name="Nakayasu C."/>
        </authorList>
    </citation>
    <scope>NUCLEOTIDE SEQUENCE [LARGE SCALE GENOMIC DNA]</scope>
    <source>
        <strain evidence="1 2">JBKA-6</strain>
    </source>
</reference>
<dbReference type="Proteomes" id="UP000243197">
    <property type="component" value="Chromosome"/>
</dbReference>
<dbReference type="RefSeq" id="WP_096686490.1">
    <property type="nucleotide sequence ID" value="NZ_AP014564.1"/>
</dbReference>
<keyword evidence="2" id="KW-1185">Reference proteome</keyword>
<evidence type="ECO:0000313" key="1">
    <source>
        <dbReference type="EMBL" id="BAV95027.1"/>
    </source>
</evidence>
<dbReference type="GO" id="GO:0008234">
    <property type="term" value="F:cysteine-type peptidase activity"/>
    <property type="evidence" value="ECO:0007669"/>
    <property type="project" value="InterPro"/>
</dbReference>
<dbReference type="KEGG" id="ise:JBKA6_1014"/>
<dbReference type="GO" id="GO:0006508">
    <property type="term" value="P:proteolysis"/>
    <property type="evidence" value="ECO:0007669"/>
    <property type="project" value="InterPro"/>
</dbReference>
<gene>
    <name evidence="1" type="ORF">JBKA6_1014</name>
</gene>
<dbReference type="PROSITE" id="PS51257">
    <property type="entry name" value="PROKAR_LIPOPROTEIN"/>
    <property type="match status" value="1"/>
</dbReference>
<dbReference type="Gene3D" id="3.90.70.50">
    <property type="entry name" value="Peptidase C10, streptopain"/>
    <property type="match status" value="1"/>
</dbReference>
<dbReference type="InterPro" id="IPR044934">
    <property type="entry name" value="Streptopain_sf"/>
</dbReference>
<accession>A0A1J1EAR0</accession>
<dbReference type="SUPFAM" id="SSF54001">
    <property type="entry name" value="Cysteine proteinases"/>
    <property type="match status" value="1"/>
</dbReference>
<dbReference type="InterPro" id="IPR000200">
    <property type="entry name" value="Peptidase_C10"/>
</dbReference>
<evidence type="ECO:0000313" key="2">
    <source>
        <dbReference type="Proteomes" id="UP000243197"/>
    </source>
</evidence>
<protein>
    <submittedName>
        <fullName evidence="1">Pyrogenic exotoxin B</fullName>
    </submittedName>
</protein>
<dbReference type="EMBL" id="AP014564">
    <property type="protein sequence ID" value="BAV95027.1"/>
    <property type="molecule type" value="Genomic_DNA"/>
</dbReference>
<proteinExistence type="predicted"/>
<dbReference type="AlphaFoldDB" id="A0A1J1EAR0"/>
<dbReference type="Pfam" id="PF01640">
    <property type="entry name" value="Peptidase_C10"/>
    <property type="match status" value="1"/>
</dbReference>
<sequence>MYKYNNSLFLFFVLFFICSCNKDHFIDSNLSDVPDKKKIEDIDKVSDALKYLNTTFLQYNSENSNTATYSRNSNVLSNPLRISDIDTIYDFRLTQHEPLLKLICLKKNGYFLTSYLDLNINKVPPVLFYSENKFNPNNVNAGLIDYINSFVEGKIAQDKYLASNPSMKFSLFPMIIGGGGIDPRADRVNPLLKTYWSQDKEKGFFVMINGKKMTVGCVPVAIGQTLFYYYYNNPNRPKKLDNFDFHYPNFSAMKLTEGTEATRKFLHMIGYYTNAEWGVNSTSAYTGGSLGLFEAMEIDANYYDYNPGDVVHSLADGRPVVLRGSMERKVKGAHLFGIIYWPINNSSIRYTYSGGHAWVCDGYFYSKYGYLFLHMNWGWGESYSKSGSNILHGAGWTYYTDWKTGNLIVGEASYNYLKRMVITKPRFPWKKK</sequence>
<dbReference type="InterPro" id="IPR038765">
    <property type="entry name" value="Papain-like_cys_pep_sf"/>
</dbReference>
<dbReference type="OrthoDB" id="2235251at2"/>
<name>A0A1J1EAR0_9FLAO</name>
<organism evidence="1 2">
    <name type="scientific">Ichthyobacterium seriolicida</name>
    <dbReference type="NCBI Taxonomy" id="242600"/>
    <lineage>
        <taxon>Bacteria</taxon>
        <taxon>Pseudomonadati</taxon>
        <taxon>Bacteroidota</taxon>
        <taxon>Flavobacteriia</taxon>
        <taxon>Flavobacteriales</taxon>
        <taxon>Ichthyobacteriaceae</taxon>
        <taxon>Ichthyobacterium</taxon>
    </lineage>
</organism>